<dbReference type="GO" id="GO:0042054">
    <property type="term" value="F:histone methyltransferase activity"/>
    <property type="evidence" value="ECO:0007669"/>
    <property type="project" value="TreeGrafter"/>
</dbReference>
<keyword evidence="2 6" id="KW-0489">Methyltransferase</keyword>
<dbReference type="InterPro" id="IPR025799">
    <property type="entry name" value="Arg_MeTrfase"/>
</dbReference>
<feature type="domain" description="Protein arginine N-methyltransferase" evidence="9">
    <location>
        <begin position="249"/>
        <end position="410"/>
    </location>
</feature>
<dbReference type="PROSITE" id="PS51678">
    <property type="entry name" value="SAM_MT_PRMT"/>
    <property type="match status" value="1"/>
</dbReference>
<dbReference type="Gene3D" id="2.70.160.11">
    <property type="entry name" value="Hnrnp arginine n-methyltransferase1"/>
    <property type="match status" value="1"/>
</dbReference>
<feature type="compositionally biased region" description="Basic and acidic residues" evidence="7">
    <location>
        <begin position="13"/>
        <end position="33"/>
    </location>
</feature>
<evidence type="ECO:0000256" key="4">
    <source>
        <dbReference type="ARBA" id="ARBA00022691"/>
    </source>
</evidence>
<feature type="region of interest" description="Disordered" evidence="7">
    <location>
        <begin position="1"/>
        <end position="98"/>
    </location>
</feature>
<dbReference type="GO" id="GO:0016274">
    <property type="term" value="F:protein-arginine N-methyltransferase activity"/>
    <property type="evidence" value="ECO:0007669"/>
    <property type="project" value="InterPro"/>
</dbReference>
<dbReference type="InterPro" id="IPR029063">
    <property type="entry name" value="SAM-dependent_MTases_sf"/>
</dbReference>
<dbReference type="InterPro" id="IPR041698">
    <property type="entry name" value="Methyltransf_25"/>
</dbReference>
<reference evidence="10" key="1">
    <citation type="submission" date="2020-06" db="EMBL/GenBank/DDBJ databases">
        <authorList>
            <consortium name="Plant Systems Biology data submission"/>
        </authorList>
    </citation>
    <scope>NUCLEOTIDE SEQUENCE</scope>
    <source>
        <strain evidence="10">D6</strain>
    </source>
</reference>
<dbReference type="FunFam" id="3.40.50.150:FF:000116">
    <property type="entry name" value="probable protein arginine N-methyltransferase 1"/>
    <property type="match status" value="1"/>
</dbReference>
<dbReference type="SUPFAM" id="SSF53335">
    <property type="entry name" value="S-adenosyl-L-methionine-dependent methyltransferases"/>
    <property type="match status" value="1"/>
</dbReference>
<evidence type="ECO:0000256" key="7">
    <source>
        <dbReference type="SAM" id="MobiDB-lite"/>
    </source>
</evidence>
<keyword evidence="3 6" id="KW-0808">Transferase</keyword>
<evidence type="ECO:0000313" key="10">
    <source>
        <dbReference type="EMBL" id="CAB9512425.1"/>
    </source>
</evidence>
<proteinExistence type="predicted"/>
<dbReference type="GO" id="GO:0032259">
    <property type="term" value="P:methylation"/>
    <property type="evidence" value="ECO:0007669"/>
    <property type="project" value="UniProtKB-KW"/>
</dbReference>
<evidence type="ECO:0000313" key="11">
    <source>
        <dbReference type="Proteomes" id="UP001153069"/>
    </source>
</evidence>
<dbReference type="Proteomes" id="UP001153069">
    <property type="component" value="Unassembled WGS sequence"/>
</dbReference>
<dbReference type="Pfam" id="PF22528">
    <property type="entry name" value="PRMT_C"/>
    <property type="match status" value="1"/>
</dbReference>
<dbReference type="FunFam" id="2.70.160.11:FF:000001">
    <property type="entry name" value="Blast:Protein arginine N-methyltransferase 1"/>
    <property type="match status" value="1"/>
</dbReference>
<dbReference type="PANTHER" id="PTHR11006:SF53">
    <property type="entry name" value="PROTEIN ARGININE N-METHYLTRANSFERASE 3"/>
    <property type="match status" value="1"/>
</dbReference>
<dbReference type="AlphaFoldDB" id="A0A9N8HHG5"/>
<evidence type="ECO:0000256" key="2">
    <source>
        <dbReference type="ARBA" id="ARBA00022603"/>
    </source>
</evidence>
<dbReference type="Gene3D" id="3.40.50.150">
    <property type="entry name" value="Vaccinia Virus protein VP39"/>
    <property type="match status" value="1"/>
</dbReference>
<evidence type="ECO:0000256" key="5">
    <source>
        <dbReference type="ARBA" id="ARBA00023242"/>
    </source>
</evidence>
<dbReference type="OrthoDB" id="7848332at2759"/>
<comment type="caution">
    <text evidence="10">The sequence shown here is derived from an EMBL/GenBank/DDBJ whole genome shotgun (WGS) entry which is preliminary data.</text>
</comment>
<dbReference type="InterPro" id="IPR055135">
    <property type="entry name" value="PRMT_dom"/>
</dbReference>
<dbReference type="EMBL" id="CAICTM010000535">
    <property type="protein sequence ID" value="CAB9512425.1"/>
    <property type="molecule type" value="Genomic_DNA"/>
</dbReference>
<dbReference type="Pfam" id="PF13649">
    <property type="entry name" value="Methyltransf_25"/>
    <property type="match status" value="1"/>
</dbReference>
<dbReference type="PANTHER" id="PTHR11006">
    <property type="entry name" value="PROTEIN ARGININE N-METHYLTRANSFERASE"/>
    <property type="match status" value="1"/>
</dbReference>
<name>A0A9N8HHG5_9STRA</name>
<feature type="compositionally biased region" description="Basic and acidic residues" evidence="7">
    <location>
        <begin position="67"/>
        <end position="80"/>
    </location>
</feature>
<organism evidence="10 11">
    <name type="scientific">Seminavis robusta</name>
    <dbReference type="NCBI Taxonomy" id="568900"/>
    <lineage>
        <taxon>Eukaryota</taxon>
        <taxon>Sar</taxon>
        <taxon>Stramenopiles</taxon>
        <taxon>Ochrophyta</taxon>
        <taxon>Bacillariophyta</taxon>
        <taxon>Bacillariophyceae</taxon>
        <taxon>Bacillariophycidae</taxon>
        <taxon>Naviculales</taxon>
        <taxon>Naviculaceae</taxon>
        <taxon>Seminavis</taxon>
    </lineage>
</organism>
<evidence type="ECO:0000256" key="6">
    <source>
        <dbReference type="PROSITE-ProRule" id="PRU01015"/>
    </source>
</evidence>
<keyword evidence="4 6" id="KW-0949">S-adenosyl-L-methionine</keyword>
<comment type="subcellular location">
    <subcellularLocation>
        <location evidence="1">Nucleus</location>
    </subcellularLocation>
</comment>
<sequence length="426" mass="48068">MNGEEAISSNDGGQKRPREIVDDPSSKALKCETDTEENGVEAAKKVLDGSEEQLQEVSVDGDTASGSHKEEESQQPKEESTTSSSTPAAKTDDVKEATDNRTSKDYYFDSYAHHSIHEEMLKDEVRTKTYQMAILQNPQIFKDKIVLDVGCGTGVLSMFAAQAGAKHVYAVDCSSIIHQARTIVKLNNFEDKITLIEGKIEEIKLPVAQIDVLLSEWIGYCLLYESMLDSVLFARDKWLVPNGIVFPDKSVLYIAAIEDGQVKKERIDFWDNVYGFDMTPLKDIAIKEPVVDVVDAKALVTDAVPVLTLDILTCTKEDLAFKNPFKLKAHRNDYIHGLVTYFECAFTQLHKPIGFSTAPFARYTHWKQTIFYLRNTLTICNRETIEGEFACRPNAKNNRDLDISISLSFKGLYSQFEQKDIEYRLR</sequence>
<evidence type="ECO:0000256" key="1">
    <source>
        <dbReference type="ARBA" id="ARBA00004123"/>
    </source>
</evidence>
<accession>A0A9N8HHG5</accession>
<gene>
    <name evidence="10" type="ORF">SEMRO_536_G162080.1</name>
</gene>
<dbReference type="CDD" id="cd02440">
    <property type="entry name" value="AdoMet_MTases"/>
    <property type="match status" value="1"/>
</dbReference>
<keyword evidence="11" id="KW-1185">Reference proteome</keyword>
<keyword evidence="5" id="KW-0539">Nucleus</keyword>
<feature type="domain" description="Methyltransferase" evidence="8">
    <location>
        <begin position="146"/>
        <end position="241"/>
    </location>
</feature>
<evidence type="ECO:0000256" key="3">
    <source>
        <dbReference type="ARBA" id="ARBA00022679"/>
    </source>
</evidence>
<evidence type="ECO:0000259" key="8">
    <source>
        <dbReference type="Pfam" id="PF13649"/>
    </source>
</evidence>
<dbReference type="GO" id="GO:0005634">
    <property type="term" value="C:nucleus"/>
    <property type="evidence" value="ECO:0007669"/>
    <property type="project" value="UniProtKB-SubCell"/>
</dbReference>
<protein>
    <submittedName>
        <fullName evidence="10">Arginine N-methyltransferase 1</fullName>
    </submittedName>
</protein>
<evidence type="ECO:0000259" key="9">
    <source>
        <dbReference type="Pfam" id="PF22528"/>
    </source>
</evidence>